<reference evidence="3" key="1">
    <citation type="submission" date="2015-01" db="EMBL/GenBank/DDBJ databases">
        <authorList>
            <person name="Manzoor Shahid"/>
            <person name="Zubair Saima"/>
        </authorList>
    </citation>
    <scope>NUCLEOTIDE SEQUENCE [LARGE SCALE GENOMIC DNA]</scope>
    <source>
        <strain evidence="3">Sp3</strain>
    </source>
</reference>
<evidence type="ECO:0000313" key="3">
    <source>
        <dbReference type="Proteomes" id="UP000046155"/>
    </source>
</evidence>
<evidence type="ECO:0000313" key="2">
    <source>
        <dbReference type="EMBL" id="CEO89455.1"/>
    </source>
</evidence>
<organism evidence="2 3">
    <name type="scientific">Syntrophaceticus schinkii</name>
    <dbReference type="NCBI Taxonomy" id="499207"/>
    <lineage>
        <taxon>Bacteria</taxon>
        <taxon>Bacillati</taxon>
        <taxon>Bacillota</taxon>
        <taxon>Clostridia</taxon>
        <taxon>Thermoanaerobacterales</taxon>
        <taxon>Thermoanaerobacterales Family III. Incertae Sedis</taxon>
        <taxon>Syntrophaceticus</taxon>
    </lineage>
</organism>
<sequence length="98" mass="10970">MGLKVATFYYVSVLTFTQTFNLKDYRSLVLPYAIILVVLSMVGWMGTNEVTLYMSRYFPLFAIIVVGGTTLLLYLANMARRQGSSGGGKKNEDKVNQN</sequence>
<feature type="transmembrane region" description="Helical" evidence="1">
    <location>
        <begin position="57"/>
        <end position="76"/>
    </location>
</feature>
<feature type="transmembrane region" description="Helical" evidence="1">
    <location>
        <begin position="28"/>
        <end position="45"/>
    </location>
</feature>
<keyword evidence="1" id="KW-1133">Transmembrane helix</keyword>
<keyword evidence="1" id="KW-0472">Membrane</keyword>
<name>A0A0B7MHB5_9FIRM</name>
<protein>
    <submittedName>
        <fullName evidence="2">Spore germination protein</fullName>
    </submittedName>
</protein>
<keyword evidence="1" id="KW-0812">Transmembrane</keyword>
<gene>
    <name evidence="2" type="ORF">SSCH_490020</name>
</gene>
<keyword evidence="3" id="KW-1185">Reference proteome</keyword>
<dbReference type="Proteomes" id="UP000046155">
    <property type="component" value="Unassembled WGS sequence"/>
</dbReference>
<evidence type="ECO:0000256" key="1">
    <source>
        <dbReference type="SAM" id="Phobius"/>
    </source>
</evidence>
<accession>A0A0B7MHB5</accession>
<dbReference type="AlphaFoldDB" id="A0A0B7MHB5"/>
<proteinExistence type="predicted"/>
<dbReference type="EMBL" id="CDRZ01000246">
    <property type="protein sequence ID" value="CEO89455.1"/>
    <property type="molecule type" value="Genomic_DNA"/>
</dbReference>